<evidence type="ECO:0000313" key="1">
    <source>
        <dbReference type="EMBL" id="ARZ71932.1"/>
    </source>
</evidence>
<dbReference type="Gene3D" id="3.40.30.10">
    <property type="entry name" value="Glutaredoxin"/>
    <property type="match status" value="1"/>
</dbReference>
<reference evidence="1 2" key="1">
    <citation type="submission" date="2017-06" db="EMBL/GenBank/DDBJ databases">
        <title>Streptomyces albireticuli Genome sequencing and assembly.</title>
        <authorList>
            <person name="Wang Y."/>
            <person name="Du B."/>
            <person name="Ding Y."/>
            <person name="Liu H."/>
            <person name="Hou Q."/>
            <person name="Liu K."/>
            <person name="Yao L."/>
            <person name="Wang C."/>
        </authorList>
    </citation>
    <scope>NUCLEOTIDE SEQUENCE [LARGE SCALE GENOMIC DNA]</scope>
    <source>
        <strain evidence="1 2">MDJK11</strain>
    </source>
</reference>
<protein>
    <recommendedName>
        <fullName evidence="3">Thioredoxin domain-containing protein</fullName>
    </recommendedName>
</protein>
<dbReference type="OrthoDB" id="128449at2"/>
<gene>
    <name evidence="1" type="ORF">SMD11_6356</name>
</gene>
<evidence type="ECO:0000313" key="2">
    <source>
        <dbReference type="Proteomes" id="UP000195755"/>
    </source>
</evidence>
<dbReference type="SUPFAM" id="SSF52833">
    <property type="entry name" value="Thioredoxin-like"/>
    <property type="match status" value="1"/>
</dbReference>
<organism evidence="1 2">
    <name type="scientific">Streptomyces albireticuli</name>
    <dbReference type="NCBI Taxonomy" id="1940"/>
    <lineage>
        <taxon>Bacteria</taxon>
        <taxon>Bacillati</taxon>
        <taxon>Actinomycetota</taxon>
        <taxon>Actinomycetes</taxon>
        <taxon>Kitasatosporales</taxon>
        <taxon>Streptomycetaceae</taxon>
        <taxon>Streptomyces</taxon>
    </lineage>
</organism>
<proteinExistence type="predicted"/>
<sequence length="183" mass="19179">MPVLIAAVVLVGSLCTLDLLLTLGVVKRLREHTELLAKVSENMPGMPPVIGVGEEVGEFTAVAVDGAVLTRESLRGDTLVAFFSPNCEPCHEMLPHFVAYARARGGGPERVLAVVVGAADLAAEQVEALRPVARVVVEGSDTALTTAFRVKGFPTVLRLTQDGHGHAVVAQNRVNLDSPAVAA</sequence>
<dbReference type="EMBL" id="CP021744">
    <property type="protein sequence ID" value="ARZ71932.1"/>
    <property type="molecule type" value="Genomic_DNA"/>
</dbReference>
<dbReference type="KEGG" id="salj:SMD11_6356"/>
<name>A0A1Z2LCC4_9ACTN</name>
<dbReference type="PROSITE" id="PS00194">
    <property type="entry name" value="THIOREDOXIN_1"/>
    <property type="match status" value="1"/>
</dbReference>
<dbReference type="InterPro" id="IPR036249">
    <property type="entry name" value="Thioredoxin-like_sf"/>
</dbReference>
<dbReference type="RefSeq" id="WP_087929647.1">
    <property type="nucleotide sequence ID" value="NZ_CP021744.1"/>
</dbReference>
<dbReference type="AlphaFoldDB" id="A0A1Z2LCC4"/>
<dbReference type="Proteomes" id="UP000195755">
    <property type="component" value="Chromosome"/>
</dbReference>
<accession>A0A1Z2LCC4</accession>
<dbReference type="InterPro" id="IPR017937">
    <property type="entry name" value="Thioredoxin_CS"/>
</dbReference>
<evidence type="ECO:0008006" key="3">
    <source>
        <dbReference type="Google" id="ProtNLM"/>
    </source>
</evidence>